<evidence type="ECO:0000256" key="3">
    <source>
        <dbReference type="ARBA" id="ARBA00022692"/>
    </source>
</evidence>
<evidence type="ECO:0000313" key="10">
    <source>
        <dbReference type="EMBL" id="KEZ86477.1"/>
    </source>
</evidence>
<evidence type="ECO:0000256" key="7">
    <source>
        <dbReference type="SAM" id="Phobius"/>
    </source>
</evidence>
<dbReference type="PANTHER" id="PTHR30572:SF4">
    <property type="entry name" value="ABC TRANSPORTER PERMEASE YTRF"/>
    <property type="match status" value="1"/>
</dbReference>
<dbReference type="GO" id="GO:0005886">
    <property type="term" value="C:plasma membrane"/>
    <property type="evidence" value="ECO:0007669"/>
    <property type="project" value="UniProtKB-SubCell"/>
</dbReference>
<comment type="caution">
    <text evidence="10">The sequence shown here is derived from an EMBL/GenBank/DDBJ whole genome shotgun (WGS) entry which is preliminary data.</text>
</comment>
<feature type="transmembrane region" description="Helical" evidence="7">
    <location>
        <begin position="807"/>
        <end position="826"/>
    </location>
</feature>
<dbReference type="InterPro" id="IPR003838">
    <property type="entry name" value="ABC3_permease_C"/>
</dbReference>
<evidence type="ECO:0000256" key="1">
    <source>
        <dbReference type="ARBA" id="ARBA00004651"/>
    </source>
</evidence>
<evidence type="ECO:0000259" key="9">
    <source>
        <dbReference type="Pfam" id="PF12704"/>
    </source>
</evidence>
<dbReference type="EMBL" id="JPMD01000022">
    <property type="protein sequence ID" value="KEZ86477.1"/>
    <property type="molecule type" value="Genomic_DNA"/>
</dbReference>
<dbReference type="GO" id="GO:0022857">
    <property type="term" value="F:transmembrane transporter activity"/>
    <property type="evidence" value="ECO:0007669"/>
    <property type="project" value="TreeGrafter"/>
</dbReference>
<keyword evidence="4 7" id="KW-1133">Transmembrane helix</keyword>
<gene>
    <name evidence="10" type="ORF">IO99_09550</name>
</gene>
<dbReference type="PANTHER" id="PTHR30572">
    <property type="entry name" value="MEMBRANE COMPONENT OF TRANSPORTER-RELATED"/>
    <property type="match status" value="1"/>
</dbReference>
<keyword evidence="2" id="KW-1003">Cell membrane</keyword>
<evidence type="ECO:0008006" key="12">
    <source>
        <dbReference type="Google" id="ProtNLM"/>
    </source>
</evidence>
<dbReference type="InterPro" id="IPR050250">
    <property type="entry name" value="Macrolide_Exporter_MacB"/>
</dbReference>
<feature type="transmembrane region" description="Helical" evidence="7">
    <location>
        <begin position="300"/>
        <end position="325"/>
    </location>
</feature>
<evidence type="ECO:0000256" key="2">
    <source>
        <dbReference type="ARBA" id="ARBA00022475"/>
    </source>
</evidence>
<dbReference type="InterPro" id="IPR025857">
    <property type="entry name" value="MacB_PCD"/>
</dbReference>
<accession>A0A084JBZ3</accession>
<evidence type="ECO:0000259" key="8">
    <source>
        <dbReference type="Pfam" id="PF02687"/>
    </source>
</evidence>
<feature type="transmembrane region" description="Helical" evidence="7">
    <location>
        <begin position="345"/>
        <end position="364"/>
    </location>
</feature>
<evidence type="ECO:0000313" key="11">
    <source>
        <dbReference type="Proteomes" id="UP000028542"/>
    </source>
</evidence>
<sequence length="841" mass="94149">MINSYKALSGKYLKDNKKRTILTIIGIILSVALITSICTFILTVQNSMIENSKKSMGAFHVAITNVSEDEINKIQTNINVNSLGVMISKNAVPFIKDKNIELNYLNEAAFKLMNINLEEGQLPRSNNEVVIERWILRYFDEEVKVGDIIKIQDEDGDEKDYTLSGIAKDDWQNQSEGISKAYLIKNDSNVKDDSTVLVEIKDEAAKQEVIKEVSNLVSSKSEVVQNKDLLRLIGESSNADMNKSLFMIVFIVIGIVVLATVVVIYNAFHISIAERMKQFGLLRAIGTTKKQIMNLVIREASIMIFIGIPLGVFFGIVAVYCIAFTFNKMSGLGEFSNLKVVTSPFVLLLSSGIGAATIYVSAYLPARSAGKISPLIAISSQSLIKKEKRNRSGKFLGKFFKIDTAMALKNVKRNKRRFYITVLSMAISVTLFVTFMSFAKFSDNFSEKVTEDNDIAFTIYDNGNTEKLDAINNKLIEEVRNISGVSEIYKHYNFILTQGFVEDSAIPKDVRQWAAENRDEDLFKSKVDGKDKSKISVVFQTYEENKLNVAKKYIKEGSIDNLKDGEVIIVRETTFFGDKRSLIAPMAKLKVGDEILISDVEYSDGQENFNSKELKKVKVAAIMDVQPFSDLDYQGVLNVIGSKNTVKNIIEGNQQQMKNFRVTNMGIKIKDESYLDKIDKSLKKIENINAGIGYYNKIESAKSEKAYKLQMSILLMGFIIVITLISAVNIVNTVTTNILLRNKEIAALKAIGMTRKQVRKMITFEGVLFGLYGGIIGSVAGTILAYILYNPMSNIRDFKFTLPWNSIIISIVAVIIMGYVSALIPLRRLSKQNIIDSIRGE</sequence>
<dbReference type="Proteomes" id="UP000028542">
    <property type="component" value="Unassembled WGS sequence"/>
</dbReference>
<comment type="subcellular location">
    <subcellularLocation>
        <location evidence="1">Cell membrane</location>
        <topology evidence="1">Multi-pass membrane protein</topology>
    </subcellularLocation>
</comment>
<dbReference type="Pfam" id="PF12704">
    <property type="entry name" value="MacB_PCD"/>
    <property type="match status" value="1"/>
</dbReference>
<dbReference type="AlphaFoldDB" id="A0A084JBZ3"/>
<feature type="domain" description="ABC3 transporter permease C-terminal" evidence="8">
    <location>
        <begin position="717"/>
        <end position="834"/>
    </location>
</feature>
<evidence type="ECO:0000256" key="4">
    <source>
        <dbReference type="ARBA" id="ARBA00022989"/>
    </source>
</evidence>
<feature type="transmembrane region" description="Helical" evidence="7">
    <location>
        <begin position="245"/>
        <end position="268"/>
    </location>
</feature>
<feature type="transmembrane region" description="Helical" evidence="7">
    <location>
        <begin position="713"/>
        <end position="740"/>
    </location>
</feature>
<protein>
    <recommendedName>
        <fullName evidence="12">ABC transporter permease</fullName>
    </recommendedName>
</protein>
<feature type="transmembrane region" description="Helical" evidence="7">
    <location>
        <begin position="21"/>
        <end position="44"/>
    </location>
</feature>
<keyword evidence="5 7" id="KW-0472">Membrane</keyword>
<feature type="transmembrane region" description="Helical" evidence="7">
    <location>
        <begin position="761"/>
        <end position="787"/>
    </location>
</feature>
<keyword evidence="11" id="KW-1185">Reference proteome</keyword>
<comment type="similarity">
    <text evidence="6">Belongs to the ABC-4 integral membrane protein family.</text>
</comment>
<proteinExistence type="inferred from homology"/>
<dbReference type="STRING" id="318464.IO99_09550"/>
<name>A0A084JBZ3_9CLOT</name>
<feature type="transmembrane region" description="Helical" evidence="7">
    <location>
        <begin position="418"/>
        <end position="439"/>
    </location>
</feature>
<keyword evidence="3 7" id="KW-0812">Transmembrane</keyword>
<reference evidence="10 11" key="1">
    <citation type="submission" date="2014-07" db="EMBL/GenBank/DDBJ databases">
        <title>Draft genome of Clostridium sulfidigenes 113A isolated from sediments associated with methane hydrate from Krishna Godavari basin.</title>
        <authorList>
            <person name="Honkalas V.S."/>
            <person name="Dabir A.P."/>
            <person name="Arora P."/>
            <person name="Dhakephalkar P.K."/>
        </authorList>
    </citation>
    <scope>NUCLEOTIDE SEQUENCE [LARGE SCALE GENOMIC DNA]</scope>
    <source>
        <strain evidence="10 11">113A</strain>
    </source>
</reference>
<dbReference type="eggNOG" id="COG0577">
    <property type="taxonomic scope" value="Bacteria"/>
</dbReference>
<dbReference type="Pfam" id="PF02687">
    <property type="entry name" value="FtsX"/>
    <property type="match status" value="2"/>
</dbReference>
<feature type="domain" description="ABC3 transporter permease C-terminal" evidence="8">
    <location>
        <begin position="251"/>
        <end position="374"/>
    </location>
</feature>
<evidence type="ECO:0000256" key="5">
    <source>
        <dbReference type="ARBA" id="ARBA00023136"/>
    </source>
</evidence>
<evidence type="ECO:0000256" key="6">
    <source>
        <dbReference type="ARBA" id="ARBA00038076"/>
    </source>
</evidence>
<organism evidence="10 11">
    <name type="scientific">Clostridium sulfidigenes</name>
    <dbReference type="NCBI Taxonomy" id="318464"/>
    <lineage>
        <taxon>Bacteria</taxon>
        <taxon>Bacillati</taxon>
        <taxon>Bacillota</taxon>
        <taxon>Clostridia</taxon>
        <taxon>Eubacteriales</taxon>
        <taxon>Clostridiaceae</taxon>
        <taxon>Clostridium</taxon>
    </lineage>
</organism>
<feature type="domain" description="MacB-like periplasmic core" evidence="9">
    <location>
        <begin position="20"/>
        <end position="215"/>
    </location>
</feature>
<dbReference type="RefSeq" id="WP_035132628.1">
    <property type="nucleotide sequence ID" value="NZ_JPMD01000022.1"/>
</dbReference>